<sequence length="377" mass="43134">MAYWREASTVILVAKSDSAERLSHLQFDYEVLLLKRGSALKFHSEQYVYPGGVVSTEDFDPKWAELFTKISQCSIEDVSVALSNESKFPPILREDPESTIPRNIALRITAIRETFEEAGVALVVSKPRCPSQHNTHQGFSMERTQLEAWRKKVIADPGMFIKMCEHFDVLPDVWSLVEWVNWLTPVMKPVNKPPKKPMRFDTMFFLCCTEHKPNVFIDGVENTDCQWFTPESLIWKRSQGEIVCGDPQAIESLRMYNYLSLGDLWQFSVRRAMNFAVERFLVVIISCADGIITVHPHDDCYPQHPDIEGFHGVLSTPKTVAETRASCRYLNRIERTQESTSNRHICNLPEHKMCGHKLPADVTIVVSNIQKCLSAKL</sequence>
<dbReference type="PANTHER" id="PTHR12318:SF0">
    <property type="entry name" value="ACYL-COENZYME A DIPHOSPHATASE NUDT19"/>
    <property type="match status" value="1"/>
</dbReference>
<evidence type="ECO:0008006" key="11">
    <source>
        <dbReference type="Google" id="ProtNLM"/>
    </source>
</evidence>
<evidence type="ECO:0000256" key="4">
    <source>
        <dbReference type="ARBA" id="ARBA00022723"/>
    </source>
</evidence>
<dbReference type="SUPFAM" id="SSF55811">
    <property type="entry name" value="Nudix"/>
    <property type="match status" value="1"/>
</dbReference>
<evidence type="ECO:0000256" key="2">
    <source>
        <dbReference type="ARBA" id="ARBA00001946"/>
    </source>
</evidence>
<keyword evidence="5" id="KW-0378">Hydrolase</keyword>
<dbReference type="EnsemblMetazoa" id="CapteT173988">
    <property type="protein sequence ID" value="CapteP173988"/>
    <property type="gene ID" value="CapteG173988"/>
</dbReference>
<proteinExistence type="inferred from homology"/>
<gene>
    <name evidence="8" type="ORF">CAPTEDRAFT_173988</name>
</gene>
<comment type="cofactor">
    <cofactor evidence="2">
        <name>Mg(2+)</name>
        <dbReference type="ChEBI" id="CHEBI:18420"/>
    </cofactor>
</comment>
<dbReference type="Proteomes" id="UP000014760">
    <property type="component" value="Unassembled WGS sequence"/>
</dbReference>
<dbReference type="PANTHER" id="PTHR12318">
    <property type="entry name" value="TESTOSTERONE-REGULATED PROTEIN RP2"/>
    <property type="match status" value="1"/>
</dbReference>
<dbReference type="Gene3D" id="3.90.79.10">
    <property type="entry name" value="Nucleoside Triphosphate Pyrophosphohydrolase"/>
    <property type="match status" value="1"/>
</dbReference>
<accession>R7T6D5</accession>
<dbReference type="HOGENOM" id="CLU_059078_1_0_1"/>
<keyword evidence="7" id="KW-0464">Manganese</keyword>
<dbReference type="GO" id="GO:0016818">
    <property type="term" value="F:hydrolase activity, acting on acid anhydrides, in phosphorus-containing anhydrides"/>
    <property type="evidence" value="ECO:0007669"/>
    <property type="project" value="InterPro"/>
</dbReference>
<dbReference type="EMBL" id="KB311516">
    <property type="protein sequence ID" value="ELT89114.1"/>
    <property type="molecule type" value="Genomic_DNA"/>
</dbReference>
<dbReference type="GO" id="GO:0046872">
    <property type="term" value="F:metal ion binding"/>
    <property type="evidence" value="ECO:0007669"/>
    <property type="project" value="UniProtKB-KW"/>
</dbReference>
<evidence type="ECO:0000313" key="9">
    <source>
        <dbReference type="EnsemblMetazoa" id="CapteP173988"/>
    </source>
</evidence>
<comment type="cofactor">
    <cofactor evidence="1">
        <name>Mn(2+)</name>
        <dbReference type="ChEBI" id="CHEBI:29035"/>
    </cofactor>
</comment>
<evidence type="ECO:0000313" key="10">
    <source>
        <dbReference type="Proteomes" id="UP000014760"/>
    </source>
</evidence>
<evidence type="ECO:0000256" key="1">
    <source>
        <dbReference type="ARBA" id="ARBA00001936"/>
    </source>
</evidence>
<dbReference type="InterPro" id="IPR015797">
    <property type="entry name" value="NUDIX_hydrolase-like_dom_sf"/>
</dbReference>
<keyword evidence="6" id="KW-0460">Magnesium</keyword>
<dbReference type="STRING" id="283909.R7T6D5"/>
<dbReference type="GO" id="GO:0005739">
    <property type="term" value="C:mitochondrion"/>
    <property type="evidence" value="ECO:0007669"/>
    <property type="project" value="TreeGrafter"/>
</dbReference>
<comment type="similarity">
    <text evidence="3">Belongs to the Nudix hydrolase family.</text>
</comment>
<evidence type="ECO:0000256" key="3">
    <source>
        <dbReference type="ARBA" id="ARBA00005582"/>
    </source>
</evidence>
<evidence type="ECO:0000256" key="6">
    <source>
        <dbReference type="ARBA" id="ARBA00022842"/>
    </source>
</evidence>
<reference evidence="10" key="1">
    <citation type="submission" date="2012-12" db="EMBL/GenBank/DDBJ databases">
        <authorList>
            <person name="Hellsten U."/>
            <person name="Grimwood J."/>
            <person name="Chapman J.A."/>
            <person name="Shapiro H."/>
            <person name="Aerts A."/>
            <person name="Otillar R.P."/>
            <person name="Terry A.Y."/>
            <person name="Boore J.L."/>
            <person name="Simakov O."/>
            <person name="Marletaz F."/>
            <person name="Cho S.-J."/>
            <person name="Edsinger-Gonzales E."/>
            <person name="Havlak P."/>
            <person name="Kuo D.-H."/>
            <person name="Larsson T."/>
            <person name="Lv J."/>
            <person name="Arendt D."/>
            <person name="Savage R."/>
            <person name="Osoegawa K."/>
            <person name="de Jong P."/>
            <person name="Lindberg D.R."/>
            <person name="Seaver E.C."/>
            <person name="Weisblat D.A."/>
            <person name="Putnam N.H."/>
            <person name="Grigoriev I.V."/>
            <person name="Rokhsar D.S."/>
        </authorList>
    </citation>
    <scope>NUCLEOTIDE SEQUENCE</scope>
    <source>
        <strain evidence="10">I ESC-2004</strain>
    </source>
</reference>
<protein>
    <recommendedName>
        <fullName evidence="11">Nudix hydrolase domain-containing protein</fullName>
    </recommendedName>
</protein>
<dbReference type="OMA" id="WSIWRTP"/>
<evidence type="ECO:0000256" key="5">
    <source>
        <dbReference type="ARBA" id="ARBA00022801"/>
    </source>
</evidence>
<dbReference type="CDD" id="cd18870">
    <property type="entry name" value="NUDIX_AcylCoAdiphos_Nudt19"/>
    <property type="match status" value="1"/>
</dbReference>
<evidence type="ECO:0000313" key="8">
    <source>
        <dbReference type="EMBL" id="ELT89114.1"/>
    </source>
</evidence>
<evidence type="ECO:0000256" key="7">
    <source>
        <dbReference type="ARBA" id="ARBA00023211"/>
    </source>
</evidence>
<keyword evidence="10" id="KW-1185">Reference proteome</keyword>
<dbReference type="EMBL" id="AMQN01015025">
    <property type="status" value="NOT_ANNOTATED_CDS"/>
    <property type="molecule type" value="Genomic_DNA"/>
</dbReference>
<dbReference type="AlphaFoldDB" id="R7T6D5"/>
<name>R7T6D5_CAPTE</name>
<keyword evidence="4" id="KW-0479">Metal-binding</keyword>
<reference evidence="9" key="3">
    <citation type="submission" date="2015-06" db="UniProtKB">
        <authorList>
            <consortium name="EnsemblMetazoa"/>
        </authorList>
    </citation>
    <scope>IDENTIFICATION</scope>
</reference>
<reference evidence="8 10" key="2">
    <citation type="journal article" date="2013" name="Nature">
        <title>Insights into bilaterian evolution from three spiralian genomes.</title>
        <authorList>
            <person name="Simakov O."/>
            <person name="Marletaz F."/>
            <person name="Cho S.J."/>
            <person name="Edsinger-Gonzales E."/>
            <person name="Havlak P."/>
            <person name="Hellsten U."/>
            <person name="Kuo D.H."/>
            <person name="Larsson T."/>
            <person name="Lv J."/>
            <person name="Arendt D."/>
            <person name="Savage R."/>
            <person name="Osoegawa K."/>
            <person name="de Jong P."/>
            <person name="Grimwood J."/>
            <person name="Chapman J.A."/>
            <person name="Shapiro H."/>
            <person name="Aerts A."/>
            <person name="Otillar R.P."/>
            <person name="Terry A.Y."/>
            <person name="Boore J.L."/>
            <person name="Grigoriev I.V."/>
            <person name="Lindberg D.R."/>
            <person name="Seaver E.C."/>
            <person name="Weisblat D.A."/>
            <person name="Putnam N.H."/>
            <person name="Rokhsar D.S."/>
        </authorList>
    </citation>
    <scope>NUCLEOTIDE SEQUENCE</scope>
    <source>
        <strain evidence="8 10">I ESC-2004</strain>
    </source>
</reference>
<dbReference type="InterPro" id="IPR039121">
    <property type="entry name" value="NUDT19"/>
</dbReference>
<organism evidence="8">
    <name type="scientific">Capitella teleta</name>
    <name type="common">Polychaete worm</name>
    <dbReference type="NCBI Taxonomy" id="283909"/>
    <lineage>
        <taxon>Eukaryota</taxon>
        <taxon>Metazoa</taxon>
        <taxon>Spiralia</taxon>
        <taxon>Lophotrochozoa</taxon>
        <taxon>Annelida</taxon>
        <taxon>Polychaeta</taxon>
        <taxon>Sedentaria</taxon>
        <taxon>Scolecida</taxon>
        <taxon>Capitellidae</taxon>
        <taxon>Capitella</taxon>
    </lineage>
</organism>
<dbReference type="OrthoDB" id="1695362at2759"/>